<dbReference type="EMBL" id="GL379990">
    <property type="protein sequence ID" value="EGT41224.1"/>
    <property type="molecule type" value="Genomic_DNA"/>
</dbReference>
<feature type="region of interest" description="Disordered" evidence="1">
    <location>
        <begin position="1"/>
        <end position="20"/>
    </location>
</feature>
<sequence length="172" mass="19472">MALLKKRFGPRPLPDHPQLDLPIRTPEETVQHYEAALEYICETDPVARQIGEKLSRGYGAAQIVEEEIERKNMRLQAILAKLQENPPSPRPNDGILRYVQSHQFLIISVAPQTCRILTKFFGDQSEDKDKPEVTLEDSEAPEEFDAFLKVIKKEQCLTEASPLGNPNDAQPP</sequence>
<dbReference type="InParanoid" id="G0NZM0"/>
<evidence type="ECO:0000256" key="1">
    <source>
        <dbReference type="SAM" id="MobiDB-lite"/>
    </source>
</evidence>
<dbReference type="Proteomes" id="UP000008068">
    <property type="component" value="Unassembled WGS sequence"/>
</dbReference>
<keyword evidence="3" id="KW-1185">Reference proteome</keyword>
<proteinExistence type="predicted"/>
<evidence type="ECO:0000313" key="2">
    <source>
        <dbReference type="EMBL" id="EGT41224.1"/>
    </source>
</evidence>
<organism evidence="3">
    <name type="scientific">Caenorhabditis brenneri</name>
    <name type="common">Nematode worm</name>
    <dbReference type="NCBI Taxonomy" id="135651"/>
    <lineage>
        <taxon>Eukaryota</taxon>
        <taxon>Metazoa</taxon>
        <taxon>Ecdysozoa</taxon>
        <taxon>Nematoda</taxon>
        <taxon>Chromadorea</taxon>
        <taxon>Rhabditida</taxon>
        <taxon>Rhabditina</taxon>
        <taxon>Rhabditomorpha</taxon>
        <taxon>Rhabditoidea</taxon>
        <taxon>Rhabditidae</taxon>
        <taxon>Peloderinae</taxon>
        <taxon>Caenorhabditis</taxon>
    </lineage>
</organism>
<protein>
    <submittedName>
        <fullName evidence="2">Uncharacterized protein</fullName>
    </submittedName>
</protein>
<evidence type="ECO:0000313" key="3">
    <source>
        <dbReference type="Proteomes" id="UP000008068"/>
    </source>
</evidence>
<accession>G0NZM0</accession>
<gene>
    <name evidence="2" type="ORF">CAEBREN_05218</name>
</gene>
<dbReference type="HOGENOM" id="CLU_1556625_0_0_1"/>
<name>G0NZM0_CAEBE</name>
<dbReference type="AlphaFoldDB" id="G0NZM0"/>
<reference evidence="3" key="1">
    <citation type="submission" date="2011-07" db="EMBL/GenBank/DDBJ databases">
        <authorList>
            <consortium name="Caenorhabditis brenneri Sequencing and Analysis Consortium"/>
            <person name="Wilson R.K."/>
        </authorList>
    </citation>
    <scope>NUCLEOTIDE SEQUENCE [LARGE SCALE GENOMIC DNA]</scope>
    <source>
        <strain evidence="3">PB2801</strain>
    </source>
</reference>